<protein>
    <submittedName>
        <fullName evidence="2">DUF3806 domain-containing protein</fullName>
    </submittedName>
</protein>
<dbReference type="Proteomes" id="UP001209737">
    <property type="component" value="Unassembled WGS sequence"/>
</dbReference>
<evidence type="ECO:0000259" key="1">
    <source>
        <dbReference type="Pfam" id="PF12713"/>
    </source>
</evidence>
<organism evidence="2 3">
    <name type="scientific">Leptospira limi</name>
    <dbReference type="NCBI Taxonomy" id="2950023"/>
    <lineage>
        <taxon>Bacteria</taxon>
        <taxon>Pseudomonadati</taxon>
        <taxon>Spirochaetota</taxon>
        <taxon>Spirochaetia</taxon>
        <taxon>Leptospirales</taxon>
        <taxon>Leptospiraceae</taxon>
        <taxon>Leptospira</taxon>
    </lineage>
</organism>
<dbReference type="InterPro" id="IPR024266">
    <property type="entry name" value="DUF3806"/>
</dbReference>
<dbReference type="RefSeq" id="WP_265376753.1">
    <property type="nucleotide sequence ID" value="NZ_JAMQPV010000012.1"/>
</dbReference>
<name>A0ABT3M253_9LEPT</name>
<dbReference type="Gene3D" id="1.20.120.1090">
    <property type="match status" value="1"/>
</dbReference>
<comment type="caution">
    <text evidence="2">The sequence shown here is derived from an EMBL/GenBank/DDBJ whole genome shotgun (WGS) entry which is preliminary data.</text>
</comment>
<proteinExistence type="predicted"/>
<feature type="domain" description="DUF3806" evidence="1">
    <location>
        <begin position="85"/>
        <end position="152"/>
    </location>
</feature>
<dbReference type="Pfam" id="PF12713">
    <property type="entry name" value="DUF3806"/>
    <property type="match status" value="1"/>
</dbReference>
<keyword evidence="3" id="KW-1185">Reference proteome</keyword>
<accession>A0ABT3M253</accession>
<sequence>MDLNMKKRMIKFLIIFLLIQTNDMTSEPIYKDKNLSIFPLNDMETQQLNDLRAMTLKFCKEKLNKEIKFPISLEDLQLATNHLNKNTDPNITYGIGVIIGDILVQKHNMKWLAVEDEYGRDPVIFVDRTLYYIGTLTLISKRIEDGEKIDIKYLISQIEDHMKKNFKQYKTY</sequence>
<reference evidence="2 3" key="1">
    <citation type="submission" date="2022-06" db="EMBL/GenBank/DDBJ databases">
        <title>Leptospira isolates from biofilms formed at urban environments.</title>
        <authorList>
            <person name="Ribeiro P.S."/>
            <person name="Sousa T."/>
            <person name="Carvalho N."/>
            <person name="Aburjaile F."/>
            <person name="Neves F."/>
            <person name="Oliveira D."/>
            <person name="Blanco L."/>
            <person name="Lima J."/>
            <person name="Costa F."/>
            <person name="Brenig B."/>
            <person name="Soares S."/>
            <person name="Ramos R."/>
            <person name="Goes-Neto A."/>
            <person name="Matiuzzi M."/>
            <person name="Azevedo V."/>
            <person name="Ristow P."/>
        </authorList>
    </citation>
    <scope>NUCLEOTIDE SEQUENCE [LARGE SCALE GENOMIC DNA]</scope>
    <source>
        <strain evidence="2 3">VSF25</strain>
    </source>
</reference>
<gene>
    <name evidence="2" type="ORF">ND812_18295</name>
</gene>
<evidence type="ECO:0000313" key="3">
    <source>
        <dbReference type="Proteomes" id="UP001209737"/>
    </source>
</evidence>
<evidence type="ECO:0000313" key="2">
    <source>
        <dbReference type="EMBL" id="MCW7464059.1"/>
    </source>
</evidence>
<dbReference type="EMBL" id="JAMQPV010000012">
    <property type="protein sequence ID" value="MCW7464059.1"/>
    <property type="molecule type" value="Genomic_DNA"/>
</dbReference>